<accession>A0ABV8RF02</accession>
<dbReference type="EMBL" id="JBHSDH010000006">
    <property type="protein sequence ID" value="MFC4291010.1"/>
    <property type="molecule type" value="Genomic_DNA"/>
</dbReference>
<keyword evidence="1" id="KW-0732">Signal</keyword>
<keyword evidence="3" id="KW-1185">Reference proteome</keyword>
<organism evidence="2 3">
    <name type="scientific">Sphingorhabdus arenilitoris</name>
    <dbReference type="NCBI Taxonomy" id="1490041"/>
    <lineage>
        <taxon>Bacteria</taxon>
        <taxon>Pseudomonadati</taxon>
        <taxon>Pseudomonadota</taxon>
        <taxon>Alphaproteobacteria</taxon>
        <taxon>Sphingomonadales</taxon>
        <taxon>Sphingomonadaceae</taxon>
        <taxon>Sphingorhabdus</taxon>
    </lineage>
</organism>
<gene>
    <name evidence="2" type="ORF">ACFOWX_01095</name>
</gene>
<feature type="signal peptide" evidence="1">
    <location>
        <begin position="1"/>
        <end position="24"/>
    </location>
</feature>
<protein>
    <submittedName>
        <fullName evidence="2">Uncharacterized protein</fullName>
    </submittedName>
</protein>
<reference evidence="3" key="1">
    <citation type="journal article" date="2019" name="Int. J. Syst. Evol. Microbiol.">
        <title>The Global Catalogue of Microorganisms (GCM) 10K type strain sequencing project: providing services to taxonomists for standard genome sequencing and annotation.</title>
        <authorList>
            <consortium name="The Broad Institute Genomics Platform"/>
            <consortium name="The Broad Institute Genome Sequencing Center for Infectious Disease"/>
            <person name="Wu L."/>
            <person name="Ma J."/>
        </authorList>
    </citation>
    <scope>NUCLEOTIDE SEQUENCE [LARGE SCALE GENOMIC DNA]</scope>
    <source>
        <strain evidence="3">CECT 8531</strain>
    </source>
</reference>
<sequence>MAKFIALAAAFAVVIFAHPAAAKAACPANNHQQLYDMNERLIVPENRDLDEAVTFIKARMAACPDDYEGLGYMAIQMGNVIRLRQDPTKIHGDIDLGFTLVAKGSAVYKPNTPAFSVTAKNGQPASFFTIGHVSSTITDVYIPMMAQSARADNVHPSMAGLVKIDCPYPMNYTSRAQDEAKLWLRANKEFGRLWLNRQWTINRLSNLAAACGPLKPVFLLGVAEIENELVKDIELSIDTANRSAGFFTTLADRNKIEQLEAQRKKQAAVAAKAYEAFFATKFFENEELKYLSKGLTIRTDVSDYPSYRLEKLREIAGLPAK</sequence>
<feature type="chain" id="PRO_5047303404" evidence="1">
    <location>
        <begin position="25"/>
        <end position="321"/>
    </location>
</feature>
<evidence type="ECO:0000256" key="1">
    <source>
        <dbReference type="SAM" id="SignalP"/>
    </source>
</evidence>
<name>A0ABV8RF02_9SPHN</name>
<dbReference type="RefSeq" id="WP_381420608.1">
    <property type="nucleotide sequence ID" value="NZ_JBHSDH010000006.1"/>
</dbReference>
<dbReference type="Proteomes" id="UP001595887">
    <property type="component" value="Unassembled WGS sequence"/>
</dbReference>
<evidence type="ECO:0000313" key="2">
    <source>
        <dbReference type="EMBL" id="MFC4291010.1"/>
    </source>
</evidence>
<comment type="caution">
    <text evidence="2">The sequence shown here is derived from an EMBL/GenBank/DDBJ whole genome shotgun (WGS) entry which is preliminary data.</text>
</comment>
<proteinExistence type="predicted"/>
<evidence type="ECO:0000313" key="3">
    <source>
        <dbReference type="Proteomes" id="UP001595887"/>
    </source>
</evidence>